<protein>
    <recommendedName>
        <fullName evidence="9">Signal recognition particle subunit SRP68</fullName>
    </recommendedName>
</protein>
<evidence type="ECO:0000256" key="4">
    <source>
        <dbReference type="ARBA" id="ARBA00022490"/>
    </source>
</evidence>
<dbReference type="EMBL" id="MU005971">
    <property type="protein sequence ID" value="KAF2861645.1"/>
    <property type="molecule type" value="Genomic_DNA"/>
</dbReference>
<comment type="similarity">
    <text evidence="3">Belongs to the SRP68 family.</text>
</comment>
<dbReference type="GO" id="GO:0005730">
    <property type="term" value="C:nucleolus"/>
    <property type="evidence" value="ECO:0007669"/>
    <property type="project" value="UniProtKB-SubCell"/>
</dbReference>
<keyword evidence="7" id="KW-0539">Nucleus</keyword>
<keyword evidence="5" id="KW-0694">RNA-binding</keyword>
<evidence type="ECO:0000256" key="7">
    <source>
        <dbReference type="ARBA" id="ARBA00023242"/>
    </source>
</evidence>
<keyword evidence="6" id="KW-0733">Signal recognition particle</keyword>
<name>A0A6A7C3V5_9PEZI</name>
<evidence type="ECO:0000256" key="9">
    <source>
        <dbReference type="ARBA" id="ARBA00029498"/>
    </source>
</evidence>
<gene>
    <name evidence="10" type="ORF">K470DRAFT_245138</name>
</gene>
<evidence type="ECO:0000256" key="2">
    <source>
        <dbReference type="ARBA" id="ARBA00004604"/>
    </source>
</evidence>
<organism evidence="10 11">
    <name type="scientific">Piedraia hortae CBS 480.64</name>
    <dbReference type="NCBI Taxonomy" id="1314780"/>
    <lineage>
        <taxon>Eukaryota</taxon>
        <taxon>Fungi</taxon>
        <taxon>Dikarya</taxon>
        <taxon>Ascomycota</taxon>
        <taxon>Pezizomycotina</taxon>
        <taxon>Dothideomycetes</taxon>
        <taxon>Dothideomycetidae</taxon>
        <taxon>Capnodiales</taxon>
        <taxon>Piedraiaceae</taxon>
        <taxon>Piedraia</taxon>
    </lineage>
</organism>
<accession>A0A6A7C3V5</accession>
<dbReference type="InterPro" id="IPR038253">
    <property type="entry name" value="SRP68_N_sf"/>
</dbReference>
<evidence type="ECO:0000256" key="6">
    <source>
        <dbReference type="ARBA" id="ARBA00023135"/>
    </source>
</evidence>
<sequence>MEITPTLQSTRTTLLLTDHATYRTTLFHKIRTFRRQLGITSPKRGPYTPATLPLSKSSIHLLLLTSERAYAHAMVIKSTRPAASGAARKQTISKLHKAASTAGEITHSVETSISVGERDILEATAYKSLLKGMELFERRRWRECLTQFATARTAYSALSAAPEIVENEIDPAVKYAAYAAGVGGSPSTIAGEFFPSSMRGAVQAVQPSYFDTKERGEGVEPLREVTWQGRRANVDDSLGLLLAETEAAKEGLKKKVGVVAEDFDPVLAASADAADAVKRAIEELEREGLDEGDSRMQSLRVVDLKVNYQLVSWRAGRNRVLLGEKDGLGEVGGSRAQKVGRYRTNSVLLDAIVQGIEGVKQFRGAMRDEEFVRELDAAIAYFRAVRCAVVAASHAVLGRHANALALLSRAEELAREAGEGGEAVGVPTLAVSGDEVGKLRDVVGVALRKAHARVQLERCRDGEFTEGKLAVKKLETSPSVDLKKLVNYPVGIHCVPVKPIFLDIAWNYIDYPAQQEQEPVKEKKRGWFGFGR</sequence>
<reference evidence="10" key="1">
    <citation type="journal article" date="2020" name="Stud. Mycol.">
        <title>101 Dothideomycetes genomes: a test case for predicting lifestyles and emergence of pathogens.</title>
        <authorList>
            <person name="Haridas S."/>
            <person name="Albert R."/>
            <person name="Binder M."/>
            <person name="Bloem J."/>
            <person name="Labutti K."/>
            <person name="Salamov A."/>
            <person name="Andreopoulos B."/>
            <person name="Baker S."/>
            <person name="Barry K."/>
            <person name="Bills G."/>
            <person name="Bluhm B."/>
            <person name="Cannon C."/>
            <person name="Castanera R."/>
            <person name="Culley D."/>
            <person name="Daum C."/>
            <person name="Ezra D."/>
            <person name="Gonzalez J."/>
            <person name="Henrissat B."/>
            <person name="Kuo A."/>
            <person name="Liang C."/>
            <person name="Lipzen A."/>
            <person name="Lutzoni F."/>
            <person name="Magnuson J."/>
            <person name="Mondo S."/>
            <person name="Nolan M."/>
            <person name="Ohm R."/>
            <person name="Pangilinan J."/>
            <person name="Park H.-J."/>
            <person name="Ramirez L."/>
            <person name="Alfaro M."/>
            <person name="Sun H."/>
            <person name="Tritt A."/>
            <person name="Yoshinaga Y."/>
            <person name="Zwiers L.-H."/>
            <person name="Turgeon B."/>
            <person name="Goodwin S."/>
            <person name="Spatafora J."/>
            <person name="Crous P."/>
            <person name="Grigoriev I."/>
        </authorList>
    </citation>
    <scope>NUCLEOTIDE SEQUENCE</scope>
    <source>
        <strain evidence="10">CBS 480.64</strain>
    </source>
</reference>
<dbReference type="PANTHER" id="PTHR12860">
    <property type="entry name" value="SIGNAL RECOGNITION PARTICLE 68 KDA PROTEIN"/>
    <property type="match status" value="1"/>
</dbReference>
<dbReference type="PANTHER" id="PTHR12860:SF0">
    <property type="entry name" value="SIGNAL RECOGNITION PARTICLE SUBUNIT SRP68"/>
    <property type="match status" value="1"/>
</dbReference>
<evidence type="ECO:0000256" key="5">
    <source>
        <dbReference type="ARBA" id="ARBA00022884"/>
    </source>
</evidence>
<dbReference type="GO" id="GO:0006614">
    <property type="term" value="P:SRP-dependent cotranslational protein targeting to membrane"/>
    <property type="evidence" value="ECO:0007669"/>
    <property type="project" value="InterPro"/>
</dbReference>
<evidence type="ECO:0000256" key="8">
    <source>
        <dbReference type="ARBA" id="ARBA00023274"/>
    </source>
</evidence>
<evidence type="ECO:0000256" key="1">
    <source>
        <dbReference type="ARBA" id="ARBA00004496"/>
    </source>
</evidence>
<dbReference type="Pfam" id="PF16969">
    <property type="entry name" value="SRP68"/>
    <property type="match status" value="1"/>
</dbReference>
<dbReference type="GO" id="GO:0005786">
    <property type="term" value="C:signal recognition particle, endoplasmic reticulum targeting"/>
    <property type="evidence" value="ECO:0007669"/>
    <property type="project" value="UniProtKB-KW"/>
</dbReference>
<keyword evidence="8" id="KW-0687">Ribonucleoprotein</keyword>
<evidence type="ECO:0000313" key="10">
    <source>
        <dbReference type="EMBL" id="KAF2861645.1"/>
    </source>
</evidence>
<keyword evidence="11" id="KW-1185">Reference proteome</keyword>
<evidence type="ECO:0000256" key="3">
    <source>
        <dbReference type="ARBA" id="ARBA00009352"/>
    </source>
</evidence>
<dbReference type="InterPro" id="IPR026258">
    <property type="entry name" value="SRP68"/>
</dbReference>
<dbReference type="OrthoDB" id="10255118at2759"/>
<dbReference type="GO" id="GO:0030942">
    <property type="term" value="F:endoplasmic reticulum signal peptide binding"/>
    <property type="evidence" value="ECO:0007669"/>
    <property type="project" value="InterPro"/>
</dbReference>
<dbReference type="PIRSF" id="PIRSF038995">
    <property type="entry name" value="SRP68"/>
    <property type="match status" value="1"/>
</dbReference>
<keyword evidence="4" id="KW-0963">Cytoplasm</keyword>
<comment type="subcellular location">
    <subcellularLocation>
        <location evidence="1">Cytoplasm</location>
    </subcellularLocation>
    <subcellularLocation>
        <location evidence="2">Nucleus</location>
        <location evidence="2">Nucleolus</location>
    </subcellularLocation>
</comment>
<proteinExistence type="inferred from homology"/>
<evidence type="ECO:0000313" key="11">
    <source>
        <dbReference type="Proteomes" id="UP000799421"/>
    </source>
</evidence>
<dbReference type="GO" id="GO:0005047">
    <property type="term" value="F:signal recognition particle binding"/>
    <property type="evidence" value="ECO:0007669"/>
    <property type="project" value="InterPro"/>
</dbReference>
<dbReference type="GO" id="GO:0008312">
    <property type="term" value="F:7S RNA binding"/>
    <property type="evidence" value="ECO:0007669"/>
    <property type="project" value="InterPro"/>
</dbReference>
<dbReference type="AlphaFoldDB" id="A0A6A7C3V5"/>
<dbReference type="Proteomes" id="UP000799421">
    <property type="component" value="Unassembled WGS sequence"/>
</dbReference>
<dbReference type="Gene3D" id="1.10.3450.40">
    <property type="entry name" value="Signal recognition particle, SRP68 subunit, RNA-binding domain"/>
    <property type="match status" value="1"/>
</dbReference>